<dbReference type="EMBL" id="CP016591">
    <property type="protein sequence ID" value="ANY19222.1"/>
    <property type="molecule type" value="Genomic_DNA"/>
</dbReference>
<dbReference type="STRING" id="692370.A6F68_00693"/>
<protein>
    <submittedName>
        <fullName evidence="2">Uncharacterized protein</fullName>
    </submittedName>
</protein>
<dbReference type="Proteomes" id="UP000092932">
    <property type="component" value="Chromosome"/>
</dbReference>
<organism evidence="2 3">
    <name type="scientific">Tsuneonella dongtanensis</name>
    <dbReference type="NCBI Taxonomy" id="692370"/>
    <lineage>
        <taxon>Bacteria</taxon>
        <taxon>Pseudomonadati</taxon>
        <taxon>Pseudomonadota</taxon>
        <taxon>Alphaproteobacteria</taxon>
        <taxon>Sphingomonadales</taxon>
        <taxon>Erythrobacteraceae</taxon>
        <taxon>Tsuneonella</taxon>
    </lineage>
</organism>
<proteinExistence type="predicted"/>
<evidence type="ECO:0000256" key="1">
    <source>
        <dbReference type="SAM" id="MobiDB-lite"/>
    </source>
</evidence>
<dbReference type="AlphaFoldDB" id="A0A1B2AAR4"/>
<feature type="region of interest" description="Disordered" evidence="1">
    <location>
        <begin position="1"/>
        <end position="23"/>
    </location>
</feature>
<evidence type="ECO:0000313" key="3">
    <source>
        <dbReference type="Proteomes" id="UP000092932"/>
    </source>
</evidence>
<reference evidence="2 3" key="1">
    <citation type="submission" date="2016-07" db="EMBL/GenBank/DDBJ databases">
        <title>Complete genome sequence of Altererythrobacter dongtanensis KCTC 22672, a type strain with esterase isolated from tidal flat.</title>
        <authorList>
            <person name="Cheng H."/>
            <person name="Wu Y.-H."/>
            <person name="Zhou P."/>
            <person name="Huo Y.-Y."/>
            <person name="Wang C.-S."/>
            <person name="Xu X.-W."/>
        </authorList>
    </citation>
    <scope>NUCLEOTIDE SEQUENCE [LARGE SCALE GENOMIC DNA]</scope>
    <source>
        <strain evidence="2 3">KCTC 22672</strain>
    </source>
</reference>
<accession>A0A1B2AAR4</accession>
<gene>
    <name evidence="2" type="ORF">A6F68_00693</name>
</gene>
<evidence type="ECO:0000313" key="2">
    <source>
        <dbReference type="EMBL" id="ANY19222.1"/>
    </source>
</evidence>
<name>A0A1B2AAR4_9SPHN</name>
<sequence length="54" mass="5645">MTRPTVAGIIRESAPGSAHGYPRVNETNRLRIAALNSYIGRPCEGPANPAAKAA</sequence>
<keyword evidence="3" id="KW-1185">Reference proteome</keyword>
<dbReference type="KEGG" id="ado:A6F68_00693"/>